<comment type="caution">
    <text evidence="5">The sequence shown here is derived from an EMBL/GenBank/DDBJ whole genome shotgun (WGS) entry which is preliminary data.</text>
</comment>
<dbReference type="AlphaFoldDB" id="A0A179HDH8"/>
<organism evidence="5 7">
    <name type="scientific">Purpureocillium lilacinum</name>
    <name type="common">Paecilomyces lilacinus</name>
    <dbReference type="NCBI Taxonomy" id="33203"/>
    <lineage>
        <taxon>Eukaryota</taxon>
        <taxon>Fungi</taxon>
        <taxon>Dikarya</taxon>
        <taxon>Ascomycota</taxon>
        <taxon>Pezizomycotina</taxon>
        <taxon>Sordariomycetes</taxon>
        <taxon>Hypocreomycetidae</taxon>
        <taxon>Hypocreales</taxon>
        <taxon>Ophiocordycipitaceae</taxon>
        <taxon>Purpureocillium</taxon>
    </lineage>
</organism>
<evidence type="ECO:0000313" key="5">
    <source>
        <dbReference type="EMBL" id="OAQ88022.1"/>
    </source>
</evidence>
<evidence type="ECO:0000256" key="2">
    <source>
        <dbReference type="ARBA" id="ARBA00038188"/>
    </source>
</evidence>
<dbReference type="GO" id="GO:0003838">
    <property type="term" value="F:sterol 24-C-methyltransferase activity"/>
    <property type="evidence" value="ECO:0007669"/>
    <property type="project" value="TreeGrafter"/>
</dbReference>
<keyword evidence="5" id="KW-0489">Methyltransferase</keyword>
<evidence type="ECO:0000313" key="8">
    <source>
        <dbReference type="Proteomes" id="UP000245956"/>
    </source>
</evidence>
<reference evidence="6" key="1">
    <citation type="submission" date="2015-05" db="EMBL/GenBank/DDBJ databases">
        <authorList>
            <person name="Wang D.B."/>
            <person name="Wang M."/>
        </authorList>
    </citation>
    <scope>NUCLEOTIDE SEQUENCE</scope>
    <source>
        <strain evidence="6">36-1</strain>
    </source>
</reference>
<evidence type="ECO:0000259" key="3">
    <source>
        <dbReference type="Pfam" id="PF13847"/>
    </source>
</evidence>
<dbReference type="Proteomes" id="UP000078240">
    <property type="component" value="Unassembled WGS sequence"/>
</dbReference>
<dbReference type="Gene3D" id="3.40.50.150">
    <property type="entry name" value="Vaccinia Virus protein VP39"/>
    <property type="match status" value="1"/>
</dbReference>
<feature type="domain" description="Methyltransferase" evidence="3">
    <location>
        <begin position="44"/>
        <end position="176"/>
    </location>
</feature>
<reference evidence="4" key="4">
    <citation type="submission" date="2023-11" db="EMBL/GenBank/DDBJ databases">
        <authorList>
            <person name="Beijen E."/>
            <person name="Ohm R.A."/>
        </authorList>
    </citation>
    <scope>NUCLEOTIDE SEQUENCE</scope>
    <source>
        <strain evidence="4">CBS 150709</strain>
    </source>
</reference>
<evidence type="ECO:0000313" key="4">
    <source>
        <dbReference type="EMBL" id="KAK4074602.1"/>
    </source>
</evidence>
<dbReference type="PANTHER" id="PTHR44068">
    <property type="entry name" value="ZGC:194242"/>
    <property type="match status" value="1"/>
</dbReference>
<dbReference type="GO" id="GO:0016126">
    <property type="term" value="P:sterol biosynthetic process"/>
    <property type="evidence" value="ECO:0007669"/>
    <property type="project" value="TreeGrafter"/>
</dbReference>
<dbReference type="InterPro" id="IPR029063">
    <property type="entry name" value="SAM-dependent_MTases_sf"/>
</dbReference>
<reference evidence="6 8" key="2">
    <citation type="journal article" date="2016" name="Front. Microbiol.">
        <title>Genome and transcriptome sequences reveal the specific parasitism of the nematophagous Purpureocillium lilacinum 36-1.</title>
        <authorList>
            <person name="Xie J."/>
            <person name="Li S."/>
            <person name="Mo C."/>
            <person name="Xiao X."/>
            <person name="Peng D."/>
            <person name="Wang G."/>
            <person name="Xiao Y."/>
        </authorList>
    </citation>
    <scope>NUCLEOTIDE SEQUENCE [LARGE SCALE GENOMIC DNA]</scope>
    <source>
        <strain evidence="6 8">36-1</strain>
    </source>
</reference>
<dbReference type="EMBL" id="LSBH01000001">
    <property type="protein sequence ID" value="OAQ88022.1"/>
    <property type="molecule type" value="Genomic_DNA"/>
</dbReference>
<name>A0A179HDH8_PURLI</name>
<dbReference type="Proteomes" id="UP000245956">
    <property type="component" value="Unassembled WGS sequence"/>
</dbReference>
<dbReference type="Pfam" id="PF13847">
    <property type="entry name" value="Methyltransf_31"/>
    <property type="match status" value="1"/>
</dbReference>
<evidence type="ECO:0000313" key="7">
    <source>
        <dbReference type="Proteomes" id="UP000078240"/>
    </source>
</evidence>
<dbReference type="SUPFAM" id="SSF53335">
    <property type="entry name" value="S-adenosyl-L-methionine-dependent methyltransferases"/>
    <property type="match status" value="1"/>
</dbReference>
<dbReference type="GO" id="GO:0005783">
    <property type="term" value="C:endoplasmic reticulum"/>
    <property type="evidence" value="ECO:0007669"/>
    <property type="project" value="TreeGrafter"/>
</dbReference>
<reference evidence="4 9" key="5">
    <citation type="journal article" date="2024" name="Microbiol. Resour. Announc.">
        <title>Genome annotations for the ascomycete fungi Trichoderma harzianum, Trichoderma aggressivum, and Purpureocillium lilacinum.</title>
        <authorList>
            <person name="Beijen E.P.W."/>
            <person name="Ohm R.A."/>
        </authorList>
    </citation>
    <scope>NUCLEOTIDE SEQUENCE [LARGE SCALE GENOMIC DNA]</scope>
    <source>
        <strain evidence="4 9">CBS 150709</strain>
    </source>
</reference>
<proteinExistence type="inferred from homology"/>
<dbReference type="PANTHER" id="PTHR44068:SF1">
    <property type="entry name" value="HYPOTHETICAL LOC100005854"/>
    <property type="match status" value="1"/>
</dbReference>
<evidence type="ECO:0000256" key="1">
    <source>
        <dbReference type="ARBA" id="ARBA00022679"/>
    </source>
</evidence>
<dbReference type="CDD" id="cd02440">
    <property type="entry name" value="AdoMet_MTases"/>
    <property type="match status" value="1"/>
</dbReference>
<sequence length="282" mass="30511">MSATNGAPKAEAATYTHGHHASVLRSHTWRTATNSAAFLLPHLKPSMRVLDVGCGPGTITVDLAALVPQGHVTGLERAGDVLEKARALAAERGIANIEFVVGDANALDFPDDSFDVVFCHQVLQHVKDPVGILREMRRVAKTGGIVAARESDYGAFSWFPNIDGMEDWRALYRRVAAANGGEPDAGRMVHAWARHAGFAPADVTASSTSWCYSTPEEIAWWSGLWAERTVASAFAKTATEAGVATEDELKKTSDVWKRWGAEEDAWFAVPSGEVICRKRAEP</sequence>
<keyword evidence="9" id="KW-1185">Reference proteome</keyword>
<dbReference type="InterPro" id="IPR050447">
    <property type="entry name" value="Erg6_SMT_methyltransf"/>
</dbReference>
<protein>
    <submittedName>
        <fullName evidence="5">UbiE/COQ5 methyltransferase</fullName>
    </submittedName>
</protein>
<evidence type="ECO:0000313" key="6">
    <source>
        <dbReference type="EMBL" id="PWI66828.1"/>
    </source>
</evidence>
<comment type="similarity">
    <text evidence="2">Belongs to the class I-like SAM-binding methyltransferase superfamily. Erg6/SMT family.</text>
</comment>
<dbReference type="EMBL" id="LCWV01000022">
    <property type="protein sequence ID" value="PWI66828.1"/>
    <property type="molecule type" value="Genomic_DNA"/>
</dbReference>
<dbReference type="GO" id="GO:0032259">
    <property type="term" value="P:methylation"/>
    <property type="evidence" value="ECO:0007669"/>
    <property type="project" value="UniProtKB-KW"/>
</dbReference>
<dbReference type="InterPro" id="IPR025714">
    <property type="entry name" value="Methyltranfer_dom"/>
</dbReference>
<keyword evidence="1 5" id="KW-0808">Transferase</keyword>
<gene>
    <name evidence="6" type="ORF">PCL_04672</name>
    <name evidence="4" type="ORF">Purlil1_12954</name>
    <name evidence="5" type="ORF">VFPBJ_02063</name>
</gene>
<reference evidence="5 7" key="3">
    <citation type="submission" date="2016-01" db="EMBL/GenBank/DDBJ databases">
        <title>Biosynthesis of antibiotic leucinostatins and their inhibition on Phytophthora in bio-control Purpureocillium lilacinum.</title>
        <authorList>
            <person name="Wang G."/>
            <person name="Liu Z."/>
            <person name="Lin R."/>
            <person name="Li E."/>
            <person name="Mao Z."/>
            <person name="Ling J."/>
            <person name="Yin W."/>
            <person name="Xie B."/>
        </authorList>
    </citation>
    <scope>NUCLEOTIDE SEQUENCE [LARGE SCALE GENOMIC DNA]</scope>
    <source>
        <strain evidence="5">PLBJ-1</strain>
    </source>
</reference>
<evidence type="ECO:0000313" key="9">
    <source>
        <dbReference type="Proteomes" id="UP001287286"/>
    </source>
</evidence>
<dbReference type="Proteomes" id="UP001287286">
    <property type="component" value="Unassembled WGS sequence"/>
</dbReference>
<dbReference type="OrthoDB" id="10017101at2759"/>
<accession>A0A179HDH8</accession>
<dbReference type="EMBL" id="JAWRVI010000150">
    <property type="protein sequence ID" value="KAK4074602.1"/>
    <property type="molecule type" value="Genomic_DNA"/>
</dbReference>